<accession>A0ABV2DIF7</accession>
<name>A0ABV2DIF7_9HYPH</name>
<keyword evidence="1 2" id="KW-0732">Signal</keyword>
<dbReference type="PANTHER" id="PTHR35936">
    <property type="entry name" value="MEMBRANE-BOUND LYTIC MUREIN TRANSGLYCOSYLASE F"/>
    <property type="match status" value="1"/>
</dbReference>
<evidence type="ECO:0000313" key="5">
    <source>
        <dbReference type="Proteomes" id="UP001548832"/>
    </source>
</evidence>
<evidence type="ECO:0000256" key="1">
    <source>
        <dbReference type="ARBA" id="ARBA00022729"/>
    </source>
</evidence>
<gene>
    <name evidence="4" type="ORF">ABVQ20_22775</name>
</gene>
<protein>
    <submittedName>
        <fullName evidence="4">Transporter substrate-binding domain-containing protein</fullName>
    </submittedName>
</protein>
<evidence type="ECO:0000256" key="2">
    <source>
        <dbReference type="SAM" id="SignalP"/>
    </source>
</evidence>
<sequence>MKLKMLLMALAAMALLPVANAAKADDKLELLVPGEISVATEGTYPPFSMRAPNGDLDGLEIRVMKEIARRLGLNYRPVLVKWESVLIGLEADQYDIISDGMDITSERQKKVTFADGWLESGGRIIVHDGSNITKPTDVKGRTVGALVASSWTKLAEGLGGDVKTYKSESDAIQDLANGNIDAVITDSIAGAYDIKTSGLPLKMVEEPISSIQKGFAVKKGKPHLVAAVNKALADMIADGTYAKLTIDLIGVDPAPKDPIRTLAD</sequence>
<evidence type="ECO:0000259" key="3">
    <source>
        <dbReference type="SMART" id="SM00062"/>
    </source>
</evidence>
<feature type="signal peptide" evidence="2">
    <location>
        <begin position="1"/>
        <end position="24"/>
    </location>
</feature>
<keyword evidence="5" id="KW-1185">Reference proteome</keyword>
<feature type="chain" id="PRO_5047340116" evidence="2">
    <location>
        <begin position="25"/>
        <end position="264"/>
    </location>
</feature>
<dbReference type="EMBL" id="JBEWSZ010000001">
    <property type="protein sequence ID" value="MET2829803.1"/>
    <property type="molecule type" value="Genomic_DNA"/>
</dbReference>
<dbReference type="Pfam" id="PF00497">
    <property type="entry name" value="SBP_bac_3"/>
    <property type="match status" value="1"/>
</dbReference>
<proteinExistence type="predicted"/>
<dbReference type="InterPro" id="IPR001638">
    <property type="entry name" value="Solute-binding_3/MltF_N"/>
</dbReference>
<dbReference type="SUPFAM" id="SSF53850">
    <property type="entry name" value="Periplasmic binding protein-like II"/>
    <property type="match status" value="1"/>
</dbReference>
<dbReference type="Gene3D" id="3.40.190.10">
    <property type="entry name" value="Periplasmic binding protein-like II"/>
    <property type="match status" value="2"/>
</dbReference>
<organism evidence="4 5">
    <name type="scientific">Mesorhizobium shangrilense</name>
    <dbReference type="NCBI Taxonomy" id="460060"/>
    <lineage>
        <taxon>Bacteria</taxon>
        <taxon>Pseudomonadati</taxon>
        <taxon>Pseudomonadota</taxon>
        <taxon>Alphaproteobacteria</taxon>
        <taxon>Hyphomicrobiales</taxon>
        <taxon>Phyllobacteriaceae</taxon>
        <taxon>Mesorhizobium</taxon>
    </lineage>
</organism>
<dbReference type="Proteomes" id="UP001548832">
    <property type="component" value="Unassembled WGS sequence"/>
</dbReference>
<dbReference type="CDD" id="cd13626">
    <property type="entry name" value="PBP2_Cystine_like"/>
    <property type="match status" value="1"/>
</dbReference>
<feature type="domain" description="Solute-binding protein family 3/N-terminal" evidence="3">
    <location>
        <begin position="35"/>
        <end position="252"/>
    </location>
</feature>
<comment type="caution">
    <text evidence="4">The sequence shown here is derived from an EMBL/GenBank/DDBJ whole genome shotgun (WGS) entry which is preliminary data.</text>
</comment>
<dbReference type="RefSeq" id="WP_354461720.1">
    <property type="nucleotide sequence ID" value="NZ_JBEWSZ010000001.1"/>
</dbReference>
<dbReference type="SMART" id="SM00062">
    <property type="entry name" value="PBPb"/>
    <property type="match status" value="1"/>
</dbReference>
<reference evidence="4 5" key="1">
    <citation type="submission" date="2024-06" db="EMBL/GenBank/DDBJ databases">
        <authorList>
            <person name="Kim D.-U."/>
        </authorList>
    </citation>
    <scope>NUCLEOTIDE SEQUENCE [LARGE SCALE GENOMIC DNA]</scope>
    <source>
        <strain evidence="4 5">KACC15460</strain>
    </source>
</reference>
<dbReference type="PANTHER" id="PTHR35936:SF19">
    <property type="entry name" value="AMINO-ACID-BINDING PROTEIN YXEM-RELATED"/>
    <property type="match status" value="1"/>
</dbReference>
<evidence type="ECO:0000313" key="4">
    <source>
        <dbReference type="EMBL" id="MET2829803.1"/>
    </source>
</evidence>